<accession>A0A915ZXS3</accession>
<reference evidence="2" key="1">
    <citation type="submission" date="2020-05" db="EMBL/GenBank/DDBJ databases">
        <authorList>
            <person name="Rincon C."/>
            <person name="Sanders R I."/>
            <person name="Robbins C."/>
            <person name="Chaturvedi A."/>
        </authorList>
    </citation>
    <scope>NUCLEOTIDE SEQUENCE</scope>
    <source>
        <strain evidence="2">CHB12</strain>
    </source>
</reference>
<evidence type="ECO:0000256" key="1">
    <source>
        <dbReference type="SAM" id="MobiDB-lite"/>
    </source>
</evidence>
<comment type="caution">
    <text evidence="2">The sequence shown here is derived from an EMBL/GenBank/DDBJ whole genome shotgun (WGS) entry which is preliminary data.</text>
</comment>
<evidence type="ECO:0000313" key="2">
    <source>
        <dbReference type="EMBL" id="CAB5392100.1"/>
    </source>
</evidence>
<name>A0A915ZXS3_9GLOM</name>
<dbReference type="AlphaFoldDB" id="A0A915ZXS3"/>
<dbReference type="EMBL" id="CAGKOT010000075">
    <property type="protein sequence ID" value="CAB5392100.1"/>
    <property type="molecule type" value="Genomic_DNA"/>
</dbReference>
<sequence>MSPPLVSTVQPGTVPCSIACCRAAGGREGGGVNVWMPGGTGQLEDQHMLGKPALVLRHYAGDAKREAVLAQQRLSAAPRAIGPDLTDVEIVTIHFSRRRATARPAVRRPRPCQGVGAADESPSSPSVCSAAAPHSSHDALR</sequence>
<feature type="compositionally biased region" description="Low complexity" evidence="1">
    <location>
        <begin position="121"/>
        <end position="134"/>
    </location>
</feature>
<feature type="compositionally biased region" description="Basic residues" evidence="1">
    <location>
        <begin position="99"/>
        <end position="110"/>
    </location>
</feature>
<feature type="region of interest" description="Disordered" evidence="1">
    <location>
        <begin position="99"/>
        <end position="141"/>
    </location>
</feature>
<evidence type="ECO:0000313" key="3">
    <source>
        <dbReference type="Proteomes" id="UP000684084"/>
    </source>
</evidence>
<proteinExistence type="predicted"/>
<organism evidence="2 3">
    <name type="scientific">Rhizophagus irregularis</name>
    <dbReference type="NCBI Taxonomy" id="588596"/>
    <lineage>
        <taxon>Eukaryota</taxon>
        <taxon>Fungi</taxon>
        <taxon>Fungi incertae sedis</taxon>
        <taxon>Mucoromycota</taxon>
        <taxon>Glomeromycotina</taxon>
        <taxon>Glomeromycetes</taxon>
        <taxon>Glomerales</taxon>
        <taxon>Glomeraceae</taxon>
        <taxon>Rhizophagus</taxon>
    </lineage>
</organism>
<gene>
    <name evidence="2" type="ORF">CHRIB12_LOCUS22255</name>
</gene>
<dbReference type="Proteomes" id="UP000684084">
    <property type="component" value="Unassembled WGS sequence"/>
</dbReference>
<protein>
    <submittedName>
        <fullName evidence="2">Uncharacterized protein</fullName>
    </submittedName>
</protein>